<dbReference type="KEGG" id="pms:KNP414_00165"/>
<dbReference type="EMBL" id="CP002869">
    <property type="protein sequence ID" value="AEI38816.1"/>
    <property type="molecule type" value="Genomic_DNA"/>
</dbReference>
<protein>
    <submittedName>
        <fullName evidence="1">LmbE family protein</fullName>
    </submittedName>
</protein>
<dbReference type="SUPFAM" id="SSF102588">
    <property type="entry name" value="LmbE-like"/>
    <property type="match status" value="1"/>
</dbReference>
<evidence type="ECO:0000313" key="1">
    <source>
        <dbReference type="EMBL" id="AEI38816.1"/>
    </source>
</evidence>
<dbReference type="GO" id="GO:0016811">
    <property type="term" value="F:hydrolase activity, acting on carbon-nitrogen (but not peptide) bonds, in linear amides"/>
    <property type="evidence" value="ECO:0007669"/>
    <property type="project" value="TreeGrafter"/>
</dbReference>
<proteinExistence type="predicted"/>
<dbReference type="PANTHER" id="PTHR12993:SF11">
    <property type="entry name" value="N-ACETYLGLUCOSAMINYL-PHOSPHATIDYLINOSITOL DE-N-ACETYLASE"/>
    <property type="match status" value="1"/>
</dbReference>
<gene>
    <name evidence="1" type="ordered locus">KNP414_00165</name>
</gene>
<dbReference type="Proteomes" id="UP000006620">
    <property type="component" value="Chromosome"/>
</dbReference>
<dbReference type="Gene3D" id="3.40.50.10320">
    <property type="entry name" value="LmbE-like"/>
    <property type="match status" value="1"/>
</dbReference>
<dbReference type="RefSeq" id="WP_013913982.1">
    <property type="nucleotide sequence ID" value="NC_015690.1"/>
</dbReference>
<dbReference type="HOGENOM" id="CLU_049311_4_1_9"/>
<reference evidence="2" key="1">
    <citation type="submission" date="2011-06" db="EMBL/GenBank/DDBJ databases">
        <title>Complete genome sequence of Paenibacillus mucilaginosus KNP414.</title>
        <authorList>
            <person name="Wang J."/>
            <person name="Hu S."/>
            <person name="Hu X."/>
            <person name="Zhang B."/>
            <person name="Dong D."/>
            <person name="Zhang S."/>
            <person name="Zhao K."/>
            <person name="Wu D."/>
        </authorList>
    </citation>
    <scope>NUCLEOTIDE SEQUENCE [LARGE SCALE GENOMIC DNA]</scope>
    <source>
        <strain evidence="2">KNP414</strain>
    </source>
</reference>
<dbReference type="Pfam" id="PF02585">
    <property type="entry name" value="PIG-L"/>
    <property type="match status" value="1"/>
</dbReference>
<dbReference type="InterPro" id="IPR024078">
    <property type="entry name" value="LmbE-like_dom_sf"/>
</dbReference>
<reference evidence="1 2" key="2">
    <citation type="journal article" date="2013" name="Genome Announc.">
        <title>Genome Sequence of Growth-Improving Paenibacillus mucilaginosus Strain KNP414.</title>
        <authorList>
            <person name="Lu J.J."/>
            <person name="Wang J.F."/>
            <person name="Hu X.F."/>
        </authorList>
    </citation>
    <scope>NUCLEOTIDE SEQUENCE [LARGE SCALE GENOMIC DNA]</scope>
    <source>
        <strain evidence="1 2">KNP414</strain>
    </source>
</reference>
<dbReference type="InterPro" id="IPR003737">
    <property type="entry name" value="GlcNAc_PI_deacetylase-related"/>
</dbReference>
<dbReference type="AlphaFoldDB" id="F8FKV6"/>
<organism evidence="1 2">
    <name type="scientific">Paenibacillus mucilaginosus (strain KNP414)</name>
    <dbReference type="NCBI Taxonomy" id="1036673"/>
    <lineage>
        <taxon>Bacteria</taxon>
        <taxon>Bacillati</taxon>
        <taxon>Bacillota</taxon>
        <taxon>Bacilli</taxon>
        <taxon>Bacillales</taxon>
        <taxon>Paenibacillaceae</taxon>
        <taxon>Paenibacillus</taxon>
    </lineage>
</organism>
<evidence type="ECO:0000313" key="2">
    <source>
        <dbReference type="Proteomes" id="UP000006620"/>
    </source>
</evidence>
<name>F8FKV6_PAEMK</name>
<sequence>MKEAVIGFVLAHPDDETFGSAVLARELADAGHRVVLLSATKGDAGQSGPLGPMSRGELAEVRVKELAEAAEILGIREVEHLGYPDGKLGDVPAEELSAKITDFLNRHGVEIVVTFPEDGGNRHPDHIAISRGARDAVFGGGSTSVRKLYYFLFGPAAEGRRITFRLDSRAGWDVKRRALLAHRSQRTVIEKYFGDLETTFPEELKYESFALAWTKEGDPAREEASLADFLAGG</sequence>
<accession>F8FKV6</accession>
<dbReference type="PATRIC" id="fig|1036673.3.peg.154"/>
<dbReference type="PANTHER" id="PTHR12993">
    <property type="entry name" value="N-ACETYLGLUCOSAMINYL-PHOSPHATIDYLINOSITOL DE-N-ACETYLASE-RELATED"/>
    <property type="match status" value="1"/>
</dbReference>